<dbReference type="GO" id="GO:0006364">
    <property type="term" value="P:rRNA processing"/>
    <property type="evidence" value="ECO:0007669"/>
    <property type="project" value="InterPro"/>
</dbReference>
<dbReference type="SUPFAM" id="SSF89919">
    <property type="entry name" value="Ribosome-binding factor A, RbfA"/>
    <property type="match status" value="1"/>
</dbReference>
<keyword evidence="3" id="KW-1185">Reference proteome</keyword>
<evidence type="ECO:0008006" key="4">
    <source>
        <dbReference type="Google" id="ProtNLM"/>
    </source>
</evidence>
<evidence type="ECO:0000256" key="1">
    <source>
        <dbReference type="SAM" id="MobiDB-lite"/>
    </source>
</evidence>
<organism evidence="2 3">
    <name type="scientific">Danionella cerebrum</name>
    <dbReference type="NCBI Taxonomy" id="2873325"/>
    <lineage>
        <taxon>Eukaryota</taxon>
        <taxon>Metazoa</taxon>
        <taxon>Chordata</taxon>
        <taxon>Craniata</taxon>
        <taxon>Vertebrata</taxon>
        <taxon>Euteleostomi</taxon>
        <taxon>Actinopterygii</taxon>
        <taxon>Neopterygii</taxon>
        <taxon>Teleostei</taxon>
        <taxon>Ostariophysi</taxon>
        <taxon>Cypriniformes</taxon>
        <taxon>Danionidae</taxon>
        <taxon>Danioninae</taxon>
        <taxon>Danionella</taxon>
    </lineage>
</organism>
<dbReference type="Gene3D" id="3.30.300.20">
    <property type="match status" value="1"/>
</dbReference>
<dbReference type="InterPro" id="IPR039212">
    <property type="entry name" value="RBFA_mitochondrial"/>
</dbReference>
<feature type="compositionally biased region" description="Acidic residues" evidence="1">
    <location>
        <begin position="292"/>
        <end position="326"/>
    </location>
</feature>
<dbReference type="OrthoDB" id="418445at2759"/>
<evidence type="ECO:0000313" key="3">
    <source>
        <dbReference type="Proteomes" id="UP000316079"/>
    </source>
</evidence>
<dbReference type="PROSITE" id="PS51257">
    <property type="entry name" value="PROKAR_LIPOPROTEIN"/>
    <property type="match status" value="1"/>
</dbReference>
<dbReference type="AlphaFoldDB" id="A0A553QY58"/>
<feature type="compositionally biased region" description="Basic residues" evidence="1">
    <location>
        <begin position="273"/>
        <end position="282"/>
    </location>
</feature>
<name>A0A553QY58_9TELE</name>
<feature type="region of interest" description="Disordered" evidence="1">
    <location>
        <begin position="273"/>
        <end position="326"/>
    </location>
</feature>
<dbReference type="EMBL" id="SRMA01025430">
    <property type="protein sequence ID" value="TRY94698.1"/>
    <property type="molecule type" value="Genomic_DNA"/>
</dbReference>
<dbReference type="Proteomes" id="UP000316079">
    <property type="component" value="Unassembled WGS sequence"/>
</dbReference>
<dbReference type="PANTHER" id="PTHR14725">
    <property type="entry name" value="RIBOSOME-BINDING FACTOR A, MITOCHONDRIAL-RELATED"/>
    <property type="match status" value="1"/>
</dbReference>
<evidence type="ECO:0000313" key="2">
    <source>
        <dbReference type="EMBL" id="TRY94698.1"/>
    </source>
</evidence>
<protein>
    <recommendedName>
        <fullName evidence="4">Ribosome-binding factor A, mitochondrial</fullName>
    </recommendedName>
</protein>
<dbReference type="InterPro" id="IPR015946">
    <property type="entry name" value="KH_dom-like_a/b"/>
</dbReference>
<sequence>MLSVKRVIYFNEIVSRHSTLNSTMSASATLGLSSCAGLKERSIHSAACLSRNNMFKIAKLLKKKKEKWYVTPLRKPAQAQLDFMNPTKPQKVVSARAKILNGVIYKSVTDLLNSHELNFDISSYNVEVTKVSVTGDFSNCRIYWKTSLCPEQDRKTQQALENCVQSLRQYLISYKVIGKVPSMVFVKDKKYAAITESWVVKTLSKDFADEKRVVLFGVDHEALHRQIEAYRKEKAARDSRIVSQRPVASSMELTQEQLDLLEKMRKQKLIEKKKRIQQRTRHHEFPLSRNLEDEELESDDDDGDDDDRLDENQMQEEEENQENFER</sequence>
<dbReference type="PANTHER" id="PTHR14725:SF0">
    <property type="entry name" value="RIBOSOME-BINDING FACTOR A, MITOCHONDRIAL-RELATED"/>
    <property type="match status" value="1"/>
</dbReference>
<accession>A0A553QY58</accession>
<gene>
    <name evidence="2" type="ORF">DNTS_021597</name>
</gene>
<dbReference type="InterPro" id="IPR000238">
    <property type="entry name" value="RbfA"/>
</dbReference>
<proteinExistence type="predicted"/>
<dbReference type="Pfam" id="PF02033">
    <property type="entry name" value="RBFA"/>
    <property type="match status" value="1"/>
</dbReference>
<dbReference type="STRING" id="623744.A0A553QY58"/>
<dbReference type="InterPro" id="IPR023799">
    <property type="entry name" value="RbfA_dom_sf"/>
</dbReference>
<comment type="caution">
    <text evidence="2">The sequence shown here is derived from an EMBL/GenBank/DDBJ whole genome shotgun (WGS) entry which is preliminary data.</text>
</comment>
<reference evidence="2 3" key="1">
    <citation type="journal article" date="2019" name="Sci. Data">
        <title>Hybrid genome assembly and annotation of Danionella translucida.</title>
        <authorList>
            <person name="Kadobianskyi M."/>
            <person name="Schulze L."/>
            <person name="Schuelke M."/>
            <person name="Judkewitz B."/>
        </authorList>
    </citation>
    <scope>NUCLEOTIDE SEQUENCE [LARGE SCALE GENOMIC DNA]</scope>
    <source>
        <strain evidence="2 3">Bolton</strain>
    </source>
</reference>